<dbReference type="EMBL" id="AUPC02000028">
    <property type="protein sequence ID" value="POG79036.1"/>
    <property type="molecule type" value="Genomic_DNA"/>
</dbReference>
<dbReference type="Pfam" id="PF03372">
    <property type="entry name" value="Exo_endo_phos"/>
    <property type="match status" value="1"/>
</dbReference>
<organism evidence="4 5">
    <name type="scientific">Rhizophagus irregularis (strain DAOM 181602 / DAOM 197198 / MUCL 43194)</name>
    <name type="common">Arbuscular mycorrhizal fungus</name>
    <name type="synonym">Glomus intraradices</name>
    <dbReference type="NCBI Taxonomy" id="747089"/>
    <lineage>
        <taxon>Eukaryota</taxon>
        <taxon>Fungi</taxon>
        <taxon>Fungi incertae sedis</taxon>
        <taxon>Mucoromycota</taxon>
        <taxon>Glomeromycotina</taxon>
        <taxon>Glomeromycetes</taxon>
        <taxon>Glomerales</taxon>
        <taxon>Glomeraceae</taxon>
        <taxon>Rhizophagus</taxon>
    </lineage>
</organism>
<feature type="compositionally biased region" description="Basic residues" evidence="2">
    <location>
        <begin position="342"/>
        <end position="355"/>
    </location>
</feature>
<feature type="coiled-coil region" evidence="1">
    <location>
        <begin position="403"/>
        <end position="430"/>
    </location>
</feature>
<feature type="compositionally biased region" description="Polar residues" evidence="2">
    <location>
        <begin position="20"/>
        <end position="32"/>
    </location>
</feature>
<name>A0A2P4QN24_RHIID</name>
<accession>A0A2P4QN24</accession>
<gene>
    <name evidence="4" type="ORF">GLOIN_2v1472692</name>
</gene>
<feature type="compositionally biased region" description="Polar residues" evidence="2">
    <location>
        <begin position="1"/>
        <end position="13"/>
    </location>
</feature>
<feature type="compositionally biased region" description="Low complexity" evidence="2">
    <location>
        <begin position="366"/>
        <end position="386"/>
    </location>
</feature>
<dbReference type="VEuPathDB" id="FungiDB:RhiirFUN_004506"/>
<dbReference type="InterPro" id="IPR005135">
    <property type="entry name" value="Endo/exonuclease/phosphatase"/>
</dbReference>
<feature type="region of interest" description="Disordered" evidence="2">
    <location>
        <begin position="1"/>
        <end position="44"/>
    </location>
</feature>
<evidence type="ECO:0000259" key="3">
    <source>
        <dbReference type="Pfam" id="PF03372"/>
    </source>
</evidence>
<evidence type="ECO:0000313" key="4">
    <source>
        <dbReference type="EMBL" id="POG79036.1"/>
    </source>
</evidence>
<keyword evidence="1" id="KW-0175">Coiled coil</keyword>
<dbReference type="SUPFAM" id="SSF56219">
    <property type="entry name" value="DNase I-like"/>
    <property type="match status" value="1"/>
</dbReference>
<dbReference type="GO" id="GO:0003824">
    <property type="term" value="F:catalytic activity"/>
    <property type="evidence" value="ECO:0007669"/>
    <property type="project" value="InterPro"/>
</dbReference>
<evidence type="ECO:0000313" key="5">
    <source>
        <dbReference type="Proteomes" id="UP000018888"/>
    </source>
</evidence>
<dbReference type="AlphaFoldDB" id="A0A2P4QN24"/>
<evidence type="ECO:0000256" key="2">
    <source>
        <dbReference type="SAM" id="MobiDB-lite"/>
    </source>
</evidence>
<feature type="region of interest" description="Disordered" evidence="2">
    <location>
        <begin position="90"/>
        <end position="114"/>
    </location>
</feature>
<proteinExistence type="predicted"/>
<reference evidence="4 5" key="2">
    <citation type="journal article" date="2018" name="New Phytol.">
        <title>High intraspecific genome diversity in the model arbuscular mycorrhizal symbiont Rhizophagus irregularis.</title>
        <authorList>
            <person name="Chen E.C.H."/>
            <person name="Morin E."/>
            <person name="Beaudet D."/>
            <person name="Noel J."/>
            <person name="Yildirir G."/>
            <person name="Ndikumana S."/>
            <person name="Charron P."/>
            <person name="St-Onge C."/>
            <person name="Giorgi J."/>
            <person name="Kruger M."/>
            <person name="Marton T."/>
            <person name="Ropars J."/>
            <person name="Grigoriev I.V."/>
            <person name="Hainaut M."/>
            <person name="Henrissat B."/>
            <person name="Roux C."/>
            <person name="Martin F."/>
            <person name="Corradi N."/>
        </authorList>
    </citation>
    <scope>NUCLEOTIDE SEQUENCE [LARGE SCALE GENOMIC DNA]</scope>
    <source>
        <strain evidence="4 5">DAOM 197198</strain>
    </source>
</reference>
<feature type="region of interest" description="Disordered" evidence="2">
    <location>
        <begin position="338"/>
        <end position="395"/>
    </location>
</feature>
<feature type="domain" description="Endonuclease/exonuclease/phosphatase" evidence="3">
    <location>
        <begin position="465"/>
        <end position="683"/>
    </location>
</feature>
<dbReference type="VEuPathDB" id="FungiDB:RhiirFUN_009890"/>
<dbReference type="VEuPathDB" id="FungiDB:RhiirFUN_009889"/>
<protein>
    <recommendedName>
        <fullName evidence="3">Endonuclease/exonuclease/phosphatase domain-containing protein</fullName>
    </recommendedName>
</protein>
<feature type="compositionally biased region" description="Polar residues" evidence="2">
    <location>
        <begin position="97"/>
        <end position="112"/>
    </location>
</feature>
<keyword evidence="5" id="KW-1185">Reference proteome</keyword>
<dbReference type="Proteomes" id="UP000018888">
    <property type="component" value="Unassembled WGS sequence"/>
</dbReference>
<dbReference type="VEuPathDB" id="FungiDB:RhiirFUN_004507"/>
<sequence length="1077" mass="123426">MSNSKTSRRTAQQPVILIDNHNSTLHPASSSKHTNKKSKVSSELYTLQKPVQPTSTEIDESIIKDAYALPPGTGDIANTPLTLDVSPKNPQHKIDTTDASCSTAQSGGSVSTDMEMDQPIDPASTSTQQRTIPVVPVDSILILPNLVIATPADTVKGKSASDKKTHIRRFFGTNGVATASVRNVAGKSYVCAHFSAQSDVDDALKRDTASLTNSQKEGASVPTFTLFTTIKPDKTEDEKAAAKNCTIQVIDIYLYRKGANVRAAFSNFGNIVKLSLVTKEDMVKAAQTHHSYKGKPLYWTSPDAQCCNFCGNPDHLAKSCDDRSQQINRNKKYKNIYNRFKPAQHRGNRQQSKKKSFADAVKGKNQSRPGNNNGNNRTPNPNLQNGTTSGGSMHDNQLVDSQLHQVRQMMTELQSMFKGLQAEVTALNRKCVIMNVNNNINNSTPPPNVSTFSTNTSSLKVATTNLKSLTSDKQQYLLNMLENQNIHICGISETWRTQHESNLLYKNDNRYQAFFSAPPGDQAKGSSTGIIVSADYARFIQDHKGFKGRVMKVDFFMRGNQKLRVIQIYGYSGHNKKDITELWDHVIKLIKDAQQQHYKLIIMGDFNINYHKFLLSQRKPNYKPSYKQKLLHFLTYSDNLVDTIPLYHDVTNDNPYNTHKNNSGHHTRIDYIWISQDLVNDTYASDQFNPQYSTDHMVVYVEFWTNNYFKLPSHAKQRQRNRQKMIYMYDDMSQDDWLEFSQHTKHLCEFRHLFEDEVDDVYDLNRLWDDTQHSIKEAANTYIKYRQTTSKKDGHPLRFSLLYRNIRFLQKLVIRLTNKKFLHNELRTKLQDDWFCIKAKLFEITGTYESEINLDGFLTNINLAANRKQIKTLCRSLMALFSTKMQEYNEEQMKNFISKRCEDFIDNKKAMINSIAEREIRTIVLDRIVHESFAGTTLVLRNRFLMFLEQITTLDGKSLINWEDLKFRPYSQSMALVFIPSWFKYIKTHSLLPNSYSLPPELQTSSAHNFKGWTTFWVDRFNSPYFGKIIKKDTIKKKIYVQHFLLSRQNNLTFFDPCHGSLTNGLVSEHLTRGWSG</sequence>
<reference evidence="4 5" key="1">
    <citation type="journal article" date="2013" name="Proc. Natl. Acad. Sci. U.S.A.">
        <title>Genome of an arbuscular mycorrhizal fungus provides insight into the oldest plant symbiosis.</title>
        <authorList>
            <person name="Tisserant E."/>
            <person name="Malbreil M."/>
            <person name="Kuo A."/>
            <person name="Kohler A."/>
            <person name="Symeonidi A."/>
            <person name="Balestrini R."/>
            <person name="Charron P."/>
            <person name="Duensing N."/>
            <person name="Frei Dit Frey N."/>
            <person name="Gianinazzi-Pearson V."/>
            <person name="Gilbert L.B."/>
            <person name="Handa Y."/>
            <person name="Herr J.R."/>
            <person name="Hijri M."/>
            <person name="Koul R."/>
            <person name="Kawaguchi M."/>
            <person name="Krajinski F."/>
            <person name="Lammers P.J."/>
            <person name="Masclaux F.G."/>
            <person name="Murat C."/>
            <person name="Morin E."/>
            <person name="Ndikumana S."/>
            <person name="Pagni M."/>
            <person name="Petitpierre D."/>
            <person name="Requena N."/>
            <person name="Rosikiewicz P."/>
            <person name="Riley R."/>
            <person name="Saito K."/>
            <person name="San Clemente H."/>
            <person name="Shapiro H."/>
            <person name="van Tuinen D."/>
            <person name="Becard G."/>
            <person name="Bonfante P."/>
            <person name="Paszkowski U."/>
            <person name="Shachar-Hill Y.Y."/>
            <person name="Tuskan G.A."/>
            <person name="Young P.W."/>
            <person name="Sanders I.R."/>
            <person name="Henrissat B."/>
            <person name="Rensing S.A."/>
            <person name="Grigoriev I.V."/>
            <person name="Corradi N."/>
            <person name="Roux C."/>
            <person name="Martin F."/>
        </authorList>
    </citation>
    <scope>NUCLEOTIDE SEQUENCE [LARGE SCALE GENOMIC DNA]</scope>
    <source>
        <strain evidence="4 5">DAOM 197198</strain>
    </source>
</reference>
<dbReference type="Gene3D" id="3.60.10.10">
    <property type="entry name" value="Endonuclease/exonuclease/phosphatase"/>
    <property type="match status" value="1"/>
</dbReference>
<comment type="caution">
    <text evidence="4">The sequence shown here is derived from an EMBL/GenBank/DDBJ whole genome shotgun (WGS) entry which is preliminary data.</text>
</comment>
<evidence type="ECO:0000256" key="1">
    <source>
        <dbReference type="SAM" id="Coils"/>
    </source>
</evidence>
<dbReference type="InterPro" id="IPR036691">
    <property type="entry name" value="Endo/exonu/phosph_ase_sf"/>
</dbReference>